<evidence type="ECO:0008006" key="3">
    <source>
        <dbReference type="Google" id="ProtNLM"/>
    </source>
</evidence>
<dbReference type="SUPFAM" id="SSF46955">
    <property type="entry name" value="Putative DNA-binding domain"/>
    <property type="match status" value="1"/>
</dbReference>
<dbReference type="Pfam" id="PF05930">
    <property type="entry name" value="Phage_AlpA"/>
    <property type="match status" value="1"/>
</dbReference>
<dbReference type="AlphaFoldDB" id="A0A2A2I242"/>
<dbReference type="EMBL" id="NMPM01000073">
    <property type="protein sequence ID" value="PAV25205.1"/>
    <property type="molecule type" value="Genomic_DNA"/>
</dbReference>
<organism evidence="1 2">
    <name type="scientific">Tamilnaduibacter salinus</name>
    <dbReference type="NCBI Taxonomy" id="1484056"/>
    <lineage>
        <taxon>Bacteria</taxon>
        <taxon>Pseudomonadati</taxon>
        <taxon>Pseudomonadota</taxon>
        <taxon>Gammaproteobacteria</taxon>
        <taxon>Pseudomonadales</taxon>
        <taxon>Marinobacteraceae</taxon>
        <taxon>Tamilnaduibacter</taxon>
    </lineage>
</organism>
<dbReference type="Gene3D" id="1.10.238.160">
    <property type="match status" value="1"/>
</dbReference>
<accession>A0A2A2I242</accession>
<dbReference type="Proteomes" id="UP000218332">
    <property type="component" value="Unassembled WGS sequence"/>
</dbReference>
<proteinExistence type="predicted"/>
<comment type="caution">
    <text evidence="1">The sequence shown here is derived from an EMBL/GenBank/DDBJ whole genome shotgun (WGS) entry which is preliminary data.</text>
</comment>
<evidence type="ECO:0000313" key="2">
    <source>
        <dbReference type="Proteomes" id="UP000218332"/>
    </source>
</evidence>
<dbReference type="InterPro" id="IPR052931">
    <property type="entry name" value="Prophage_regulatory_activator"/>
</dbReference>
<reference evidence="1 2" key="1">
    <citation type="submission" date="2017-07" db="EMBL/GenBank/DDBJ databases">
        <title>Tamlnaduibacter salinus (Mi-7) genome sequencing.</title>
        <authorList>
            <person name="Verma A."/>
            <person name="Krishnamurthi S."/>
        </authorList>
    </citation>
    <scope>NUCLEOTIDE SEQUENCE [LARGE SCALE GENOMIC DNA]</scope>
    <source>
        <strain evidence="1 2">Mi-7</strain>
    </source>
</reference>
<gene>
    <name evidence="1" type="ORF">CF392_12265</name>
</gene>
<keyword evidence="2" id="KW-1185">Reference proteome</keyword>
<dbReference type="InterPro" id="IPR010260">
    <property type="entry name" value="AlpA"/>
</dbReference>
<dbReference type="PANTHER" id="PTHR36154">
    <property type="entry name" value="DNA-BINDING TRANSCRIPTIONAL ACTIVATOR ALPA"/>
    <property type="match status" value="1"/>
</dbReference>
<dbReference type="PANTHER" id="PTHR36154:SF1">
    <property type="entry name" value="DNA-BINDING TRANSCRIPTIONAL ACTIVATOR ALPA"/>
    <property type="match status" value="1"/>
</dbReference>
<protein>
    <recommendedName>
        <fullName evidence="3">AlpA family transcriptional regulator</fullName>
    </recommendedName>
</protein>
<sequence>MLKETNTSPHDQTETFLRRHEVEKLTGLGRSTIYLWMRQGHFPRPFKIGPRAVAWKRSSIQAWMDQRGGAA</sequence>
<evidence type="ECO:0000313" key="1">
    <source>
        <dbReference type="EMBL" id="PAV25205.1"/>
    </source>
</evidence>
<name>A0A2A2I242_9GAMM</name>
<dbReference type="InterPro" id="IPR009061">
    <property type="entry name" value="DNA-bd_dom_put_sf"/>
</dbReference>